<dbReference type="EMBL" id="LQYS01000022">
    <property type="protein sequence ID" value="KYD18038.1"/>
    <property type="molecule type" value="Genomic_DNA"/>
</dbReference>
<dbReference type="AlphaFoldDB" id="A0A150M0F5"/>
<evidence type="ECO:0000313" key="1">
    <source>
        <dbReference type="EMBL" id="KYD18038.1"/>
    </source>
</evidence>
<reference evidence="1 2" key="1">
    <citation type="submission" date="2016-01" db="EMBL/GenBank/DDBJ databases">
        <title>Draft Genome Sequences of Seven Thermophilic Sporeformers Isolated from Foods.</title>
        <authorList>
            <person name="Berendsen E.M."/>
            <person name="Wells-Bennik M.H."/>
            <person name="Krawcyk A.O."/>
            <person name="De Jong A."/>
            <person name="Holsappel S."/>
            <person name="Eijlander R.T."/>
            <person name="Kuipers O.P."/>
        </authorList>
    </citation>
    <scope>NUCLEOTIDE SEQUENCE [LARGE SCALE GENOMIC DNA]</scope>
    <source>
        <strain evidence="1 2">B4119</strain>
    </source>
</reference>
<protein>
    <submittedName>
        <fullName evidence="1">Uncharacterized protein</fullName>
    </submittedName>
</protein>
<evidence type="ECO:0000313" key="2">
    <source>
        <dbReference type="Proteomes" id="UP000075455"/>
    </source>
</evidence>
<sequence>MRRLWTSFNNGKNRTVPAVSFLKSFVFFIYKQKKGRLAYSGFEQAPAVFLF</sequence>
<organism evidence="1 2">
    <name type="scientific">Saccharococcus caldoxylosilyticus</name>
    <dbReference type="NCBI Taxonomy" id="81408"/>
    <lineage>
        <taxon>Bacteria</taxon>
        <taxon>Bacillati</taxon>
        <taxon>Bacillota</taxon>
        <taxon>Bacilli</taxon>
        <taxon>Bacillales</taxon>
        <taxon>Anoxybacillaceae</taxon>
        <taxon>Saccharococcus</taxon>
    </lineage>
</organism>
<comment type="caution">
    <text evidence="1">The sequence shown here is derived from an EMBL/GenBank/DDBJ whole genome shotgun (WGS) entry which is preliminary data.</text>
</comment>
<accession>A0A150M0F5</accession>
<dbReference type="Proteomes" id="UP000075455">
    <property type="component" value="Unassembled WGS sequence"/>
</dbReference>
<dbReference type="STRING" id="81408.B4119_0732"/>
<name>A0A150M0F5_9BACL</name>
<proteinExistence type="predicted"/>
<gene>
    <name evidence="1" type="ORF">B4119_0732</name>
</gene>